<protein>
    <submittedName>
        <fullName evidence="2">NAD(P)-dependent oxidoreductase</fullName>
    </submittedName>
</protein>
<reference evidence="2 3" key="1">
    <citation type="submission" date="2018-11" db="EMBL/GenBank/DDBJ databases">
        <authorList>
            <person name="Da X."/>
        </authorList>
    </citation>
    <scope>NUCLEOTIDE SEQUENCE [LARGE SCALE GENOMIC DNA]</scope>
    <source>
        <strain evidence="2 3">S14-144</strain>
    </source>
</reference>
<dbReference type="Pfam" id="PF01370">
    <property type="entry name" value="Epimerase"/>
    <property type="match status" value="1"/>
</dbReference>
<accession>A0A3G8ZR72</accession>
<proteinExistence type="predicted"/>
<reference evidence="2 3" key="2">
    <citation type="submission" date="2018-12" db="EMBL/GenBank/DDBJ databases">
        <title>Nakamurella antarcticus sp. nov., isolated from Antarctica South Shetland Islands soil.</title>
        <authorList>
            <person name="Peng F."/>
        </authorList>
    </citation>
    <scope>NUCLEOTIDE SEQUENCE [LARGE SCALE GENOMIC DNA]</scope>
    <source>
        <strain evidence="2 3">S14-144</strain>
    </source>
</reference>
<evidence type="ECO:0000313" key="3">
    <source>
        <dbReference type="Proteomes" id="UP000268084"/>
    </source>
</evidence>
<dbReference type="PANTHER" id="PTHR43245:SF55">
    <property type="entry name" value="NAD(P)-BINDING DOMAIN-CONTAINING PROTEIN"/>
    <property type="match status" value="1"/>
</dbReference>
<dbReference type="InterPro" id="IPR001509">
    <property type="entry name" value="Epimerase_deHydtase"/>
</dbReference>
<dbReference type="SUPFAM" id="SSF51735">
    <property type="entry name" value="NAD(P)-binding Rossmann-fold domains"/>
    <property type="match status" value="1"/>
</dbReference>
<sequence length="299" mass="32636">MKVVVTGGRGKVGRPLVAALAAAGHDVTAVDLSAPGFERKEAGEPRYIQADLTDAGSAFAVISGADAVVHTAAIPEPTGNPAHVVFGTNMMATFNTLEAAVRTGVRRFVNISSETVPGFFFPERAFLPTYAPVDELHPIAPQDPYALSKHFGEQLMDAAVRRSDIRCISIRPCWVQNETNYEFNLGPQIRDASNLSQNLWSYIDVYDLADAIVLATESELPGHEVFYIASPDNVGGHDFAEVMKTYYGDSIEVRELDRRDASGISSAKAMRMLGWEPKRSWRDYLDTDGKLLKAPSEEG</sequence>
<gene>
    <name evidence="2" type="ORF">EH165_01180</name>
</gene>
<feature type="domain" description="NAD-dependent epimerase/dehydratase" evidence="1">
    <location>
        <begin position="3"/>
        <end position="218"/>
    </location>
</feature>
<evidence type="ECO:0000259" key="1">
    <source>
        <dbReference type="Pfam" id="PF01370"/>
    </source>
</evidence>
<dbReference type="PANTHER" id="PTHR43245">
    <property type="entry name" value="BIFUNCTIONAL POLYMYXIN RESISTANCE PROTEIN ARNA"/>
    <property type="match status" value="1"/>
</dbReference>
<dbReference type="KEGG" id="nak:EH165_01180"/>
<dbReference type="Gene3D" id="3.40.50.720">
    <property type="entry name" value="NAD(P)-binding Rossmann-like Domain"/>
    <property type="match status" value="1"/>
</dbReference>
<name>A0A3G8ZR72_9ACTN</name>
<dbReference type="InterPro" id="IPR050177">
    <property type="entry name" value="Lipid_A_modif_metabolic_enz"/>
</dbReference>
<keyword evidence="3" id="KW-1185">Reference proteome</keyword>
<dbReference type="AlphaFoldDB" id="A0A3G8ZR72"/>
<dbReference type="InterPro" id="IPR036291">
    <property type="entry name" value="NAD(P)-bd_dom_sf"/>
</dbReference>
<dbReference type="Proteomes" id="UP000268084">
    <property type="component" value="Chromosome"/>
</dbReference>
<dbReference type="OrthoDB" id="9795501at2"/>
<organism evidence="2 3">
    <name type="scientific">Nakamurella antarctica</name>
    <dbReference type="NCBI Taxonomy" id="1902245"/>
    <lineage>
        <taxon>Bacteria</taxon>
        <taxon>Bacillati</taxon>
        <taxon>Actinomycetota</taxon>
        <taxon>Actinomycetes</taxon>
        <taxon>Nakamurellales</taxon>
        <taxon>Nakamurellaceae</taxon>
        <taxon>Nakamurella</taxon>
    </lineage>
</organism>
<evidence type="ECO:0000313" key="2">
    <source>
        <dbReference type="EMBL" id="AZI59315.1"/>
    </source>
</evidence>
<dbReference type="EMBL" id="CP034170">
    <property type="protein sequence ID" value="AZI59315.1"/>
    <property type="molecule type" value="Genomic_DNA"/>
</dbReference>